<evidence type="ECO:0000256" key="11">
    <source>
        <dbReference type="PROSITE-ProRule" id="PRU00196"/>
    </source>
</evidence>
<evidence type="ECO:0000256" key="12">
    <source>
        <dbReference type="SAM" id="MobiDB-lite"/>
    </source>
</evidence>
<dbReference type="GO" id="GO:0005615">
    <property type="term" value="C:extracellular space"/>
    <property type="evidence" value="ECO:0007669"/>
    <property type="project" value="TreeGrafter"/>
</dbReference>
<dbReference type="PROSITE" id="PS50287">
    <property type="entry name" value="SRCR_2"/>
    <property type="match status" value="2"/>
</dbReference>
<dbReference type="SUPFAM" id="SSF56487">
    <property type="entry name" value="SRCR-like"/>
    <property type="match status" value="2"/>
</dbReference>
<evidence type="ECO:0000256" key="9">
    <source>
        <dbReference type="ARBA" id="ARBA00023157"/>
    </source>
</evidence>
<dbReference type="GeneID" id="114866069"/>
<feature type="disulfide bond" evidence="11">
    <location>
        <begin position="186"/>
        <end position="247"/>
    </location>
</feature>
<dbReference type="AlphaFoldDB" id="A0A6P7NUC2"/>
<dbReference type="PROSITE" id="PS00420">
    <property type="entry name" value="SRCR_1"/>
    <property type="match status" value="2"/>
</dbReference>
<dbReference type="PANTHER" id="PTHR48071:SF15">
    <property type="entry name" value="SRCR DOMAIN-CONTAINING PROTEIN"/>
    <property type="match status" value="1"/>
</dbReference>
<dbReference type="FunFam" id="3.10.250.10:FF:000010">
    <property type="entry name" value="T-cell differentiation antigen CD6"/>
    <property type="match status" value="1"/>
</dbReference>
<dbReference type="GO" id="GO:0031638">
    <property type="term" value="P:zymogen activation"/>
    <property type="evidence" value="ECO:0007669"/>
    <property type="project" value="TreeGrafter"/>
</dbReference>
<evidence type="ECO:0000256" key="7">
    <source>
        <dbReference type="ARBA" id="ARBA00022989"/>
    </source>
</evidence>
<keyword evidence="4 13" id="KW-0812">Transmembrane</keyword>
<keyword evidence="7 13" id="KW-1133">Transmembrane helix</keyword>
<feature type="disulfide bond" evidence="11">
    <location>
        <begin position="218"/>
        <end position="228"/>
    </location>
</feature>
<feature type="domain" description="SRCR" evidence="15">
    <location>
        <begin position="148"/>
        <end position="248"/>
    </location>
</feature>
<evidence type="ECO:0000259" key="15">
    <source>
        <dbReference type="PROSITE" id="PS50287"/>
    </source>
</evidence>
<feature type="transmembrane region" description="Helical" evidence="13">
    <location>
        <begin position="395"/>
        <end position="419"/>
    </location>
</feature>
<keyword evidence="6" id="KW-0677">Repeat</keyword>
<evidence type="ECO:0000256" key="8">
    <source>
        <dbReference type="ARBA" id="ARBA00023136"/>
    </source>
</evidence>
<dbReference type="GO" id="GO:0004252">
    <property type="term" value="F:serine-type endopeptidase activity"/>
    <property type="evidence" value="ECO:0007669"/>
    <property type="project" value="TreeGrafter"/>
</dbReference>
<keyword evidence="10" id="KW-0325">Glycoprotein</keyword>
<dbReference type="FunFam" id="3.10.250.10:FF:000016">
    <property type="entry name" value="Scavenger receptor cysteine-rich protein type 12"/>
    <property type="match status" value="1"/>
</dbReference>
<evidence type="ECO:0000256" key="10">
    <source>
        <dbReference type="ARBA" id="ARBA00023180"/>
    </source>
</evidence>
<dbReference type="Pfam" id="PF00530">
    <property type="entry name" value="SRCR"/>
    <property type="match status" value="2"/>
</dbReference>
<evidence type="ECO:0000256" key="13">
    <source>
        <dbReference type="SAM" id="Phobius"/>
    </source>
</evidence>
<dbReference type="InParanoid" id="A0A6P7NUC2"/>
<organism evidence="16 17">
    <name type="scientific">Betta splendens</name>
    <name type="common">Siamese fighting fish</name>
    <dbReference type="NCBI Taxonomy" id="158456"/>
    <lineage>
        <taxon>Eukaryota</taxon>
        <taxon>Metazoa</taxon>
        <taxon>Chordata</taxon>
        <taxon>Craniata</taxon>
        <taxon>Vertebrata</taxon>
        <taxon>Euteleostomi</taxon>
        <taxon>Actinopterygii</taxon>
        <taxon>Neopterygii</taxon>
        <taxon>Teleostei</taxon>
        <taxon>Neoteleostei</taxon>
        <taxon>Acanthomorphata</taxon>
        <taxon>Anabantaria</taxon>
        <taxon>Anabantiformes</taxon>
        <taxon>Anabantoidei</taxon>
        <taxon>Osphronemidae</taxon>
        <taxon>Betta</taxon>
    </lineage>
</organism>
<evidence type="ECO:0000256" key="14">
    <source>
        <dbReference type="SAM" id="SignalP"/>
    </source>
</evidence>
<comment type="subcellular location">
    <subcellularLocation>
        <location evidence="1">Membrane</location>
        <topology evidence="1">Single-pass membrane protein</topology>
    </subcellularLocation>
    <subcellularLocation>
        <location evidence="2">Secreted</location>
    </subcellularLocation>
</comment>
<dbReference type="KEGG" id="bspl:114866069"/>
<sequence>MKLVKYALILQLSCLCQASQNASTPAAVPDVHASTQGNSTTQTIQDFNSDPLVHKLSVKCNWTLRMPGNSSAEAVLLSARSAPPLIAQICRQLECGAVYEVNETSSQTNSSCFTGCQYSNGRLQNCSRSEGTNNCTVIHKVTCGHSAVRLAGRTDRCEGRVELWRSGRWGTVCDDQWDLRDADVACAQLGCGYALDVTGQGGAVPAGSGPIHLDEVNCTGEEENLWACPAAGGESDCGHKEDAGIVCSEKRDVRLSGGLDRCSGVVEVHRNGSWGTVCDNCWNGRLASIVCSMLGCGTRPQKVSQFSPPLKHNSGALYFYFCDGKSQSQSLWDCKEFINMQHLCHGSKASGVICGGSLGFPNISTDSVAEMSNWTTTPALTVVSPAEPFSPSPELLSTIALAVLLFVFIITNTVLCCLYRRRHAFLFQQKLSGQRQPSSDCPQNKYEGAVDLVKVTTGPVRDLATPSSSHPRGLWNQLSSVDSTSVDTDYEQYDPSADPSAPLTTFRNSQRYRTDVNPLMKPSGLDSLFEEGHECTNGAMGAFSSCPGDPSDPQYARVSKISVDSFDSSSTSSGEDYENVTHLNNGYVPVAADPGQSAVENNTFDRSTLVGGNEHQFFAGHTTNLEMSSDDDDGHIYSPVSPD</sequence>
<dbReference type="Gene3D" id="3.10.250.10">
    <property type="entry name" value="SRCR-like domain"/>
    <property type="match status" value="2"/>
</dbReference>
<name>A0A6P7NUC2_BETSP</name>
<comment type="caution">
    <text evidence="11">Lacks conserved residue(s) required for the propagation of feature annotation.</text>
</comment>
<feature type="region of interest" description="Disordered" evidence="12">
    <location>
        <begin position="623"/>
        <end position="643"/>
    </location>
</feature>
<feature type="signal peptide" evidence="14">
    <location>
        <begin position="1"/>
        <end position="18"/>
    </location>
</feature>
<dbReference type="PRINTS" id="PR00258">
    <property type="entry name" value="SPERACTRCPTR"/>
</dbReference>
<keyword evidence="16" id="KW-1185">Reference proteome</keyword>
<evidence type="ECO:0000256" key="4">
    <source>
        <dbReference type="ARBA" id="ARBA00022692"/>
    </source>
</evidence>
<evidence type="ECO:0000256" key="1">
    <source>
        <dbReference type="ARBA" id="ARBA00004167"/>
    </source>
</evidence>
<keyword evidence="9 11" id="KW-1015">Disulfide bond</keyword>
<evidence type="ECO:0000313" key="17">
    <source>
        <dbReference type="RefSeq" id="XP_029023526.1"/>
    </source>
</evidence>
<feature type="disulfide bond" evidence="11">
    <location>
        <begin position="173"/>
        <end position="237"/>
    </location>
</feature>
<gene>
    <name evidence="17" type="primary">LOC114866069</name>
</gene>
<feature type="domain" description="SRCR" evidence="15">
    <location>
        <begin position="253"/>
        <end position="355"/>
    </location>
</feature>
<evidence type="ECO:0000256" key="3">
    <source>
        <dbReference type="ARBA" id="ARBA00022525"/>
    </source>
</evidence>
<feature type="chain" id="PRO_5028070531" evidence="14">
    <location>
        <begin position="19"/>
        <end position="643"/>
    </location>
</feature>
<protein>
    <submittedName>
        <fullName evidence="17">T-cell differentiation antigen CD6-like</fullName>
    </submittedName>
</protein>
<dbReference type="GO" id="GO:0005886">
    <property type="term" value="C:plasma membrane"/>
    <property type="evidence" value="ECO:0007669"/>
    <property type="project" value="TreeGrafter"/>
</dbReference>
<proteinExistence type="predicted"/>
<evidence type="ECO:0000256" key="5">
    <source>
        <dbReference type="ARBA" id="ARBA00022729"/>
    </source>
</evidence>
<evidence type="ECO:0000256" key="6">
    <source>
        <dbReference type="ARBA" id="ARBA00022737"/>
    </source>
</evidence>
<dbReference type="OrthoDB" id="536948at2759"/>
<accession>A0A6P7NUC2</accession>
<keyword evidence="5 14" id="KW-0732">Signal</keyword>
<dbReference type="InterPro" id="IPR036772">
    <property type="entry name" value="SRCR-like_dom_sf"/>
</dbReference>
<dbReference type="Proteomes" id="UP000515150">
    <property type="component" value="Chromosome 11"/>
</dbReference>
<reference evidence="17" key="1">
    <citation type="submission" date="2025-08" db="UniProtKB">
        <authorList>
            <consortium name="RefSeq"/>
        </authorList>
    </citation>
    <scope>IDENTIFICATION</scope>
</reference>
<dbReference type="PANTHER" id="PTHR48071">
    <property type="entry name" value="SRCR DOMAIN-CONTAINING PROTEIN"/>
    <property type="match status" value="1"/>
</dbReference>
<keyword evidence="3" id="KW-0964">Secreted</keyword>
<dbReference type="RefSeq" id="XP_029023526.1">
    <property type="nucleotide sequence ID" value="XM_029167693.3"/>
</dbReference>
<evidence type="ECO:0000256" key="2">
    <source>
        <dbReference type="ARBA" id="ARBA00004613"/>
    </source>
</evidence>
<dbReference type="InterPro" id="IPR001190">
    <property type="entry name" value="SRCR"/>
</dbReference>
<keyword evidence="8 13" id="KW-0472">Membrane</keyword>
<evidence type="ECO:0000313" key="16">
    <source>
        <dbReference type="Proteomes" id="UP000515150"/>
    </source>
</evidence>
<dbReference type="SMART" id="SM00202">
    <property type="entry name" value="SR"/>
    <property type="match status" value="2"/>
</dbReference>